<comment type="catalytic activity">
    <reaction evidence="7">
        <text>a 1-O-(1Z-alkenyl)-sn-glycero-3-phosphoethanolamine + H2O = a 2,3-saturated aldehyde + sn-glycero-3-phosphoethanolamine</text>
        <dbReference type="Rhea" id="RHEA:16905"/>
        <dbReference type="ChEBI" id="CHEBI:15377"/>
        <dbReference type="ChEBI" id="CHEBI:73359"/>
        <dbReference type="ChEBI" id="CHEBI:77288"/>
        <dbReference type="ChEBI" id="CHEBI:143890"/>
        <dbReference type="EC" id="3.3.2.2"/>
    </reaction>
</comment>
<dbReference type="GO" id="GO:0016020">
    <property type="term" value="C:membrane"/>
    <property type="evidence" value="ECO:0007669"/>
    <property type="project" value="UniProtKB-SubCell"/>
</dbReference>
<dbReference type="STRING" id="7370.A0A1I8N7T2"/>
<evidence type="ECO:0000256" key="5">
    <source>
        <dbReference type="ARBA" id="ARBA00023136"/>
    </source>
</evidence>
<evidence type="ECO:0000313" key="11">
    <source>
        <dbReference type="EnsemblMetazoa" id="MDOA012465-PB"/>
    </source>
</evidence>
<comment type="catalytic activity">
    <reaction evidence="8">
        <text>a 1-O-(1Z-alkenyl)-sn-glycero-3-phosphocholine + H2O = a 2,3-saturated aldehyde + sn-glycerol 3-phosphocholine</text>
        <dbReference type="Rhea" id="RHEA:22544"/>
        <dbReference type="ChEBI" id="CHEBI:15377"/>
        <dbReference type="ChEBI" id="CHEBI:16870"/>
        <dbReference type="ChEBI" id="CHEBI:73359"/>
        <dbReference type="ChEBI" id="CHEBI:77287"/>
        <dbReference type="EC" id="3.3.2.2"/>
    </reaction>
</comment>
<keyword evidence="5 10" id="KW-0472">Membrane</keyword>
<dbReference type="InterPro" id="IPR012506">
    <property type="entry name" value="TMEM86B-like"/>
</dbReference>
<feature type="transmembrane region" description="Helical" evidence="10">
    <location>
        <begin position="21"/>
        <end position="39"/>
    </location>
</feature>
<dbReference type="OrthoDB" id="2133758at2759"/>
<dbReference type="AlphaFoldDB" id="A0A1I8N7T2"/>
<comment type="subcellular location">
    <subcellularLocation>
        <location evidence="1">Membrane</location>
        <topology evidence="1">Multi-pass membrane protein</topology>
    </subcellularLocation>
</comment>
<proteinExistence type="inferred from homology"/>
<feature type="region of interest" description="Disordered" evidence="9">
    <location>
        <begin position="235"/>
        <end position="254"/>
    </location>
</feature>
<dbReference type="VEuPathDB" id="VectorBase:MDOMA2_002756"/>
<sequence length="254" mass="28299">MTDLIHLVSPHPPHAECKSQALNLAPFVNFVVLYFAFVRNPHGELWTTILKCAPIVSLMFFVVMKGFAFNKQYKYSLLILIGLVFSCGGDVLLNIDMFPHGMGSFAVAQIFYISAFGLKPLNWKLGIPFYVLWAVAIAVVAKHLEGVLIVGMPVYGFLLLTMCYRATARAVHQKTPLFILCAICSVLFVVSDGMIALDMFLLSIPNARLWIMITYYAAQFGIALSTTIDISKKKPGIMSPRKGRNNSSSRRRVK</sequence>
<feature type="compositionally biased region" description="Basic residues" evidence="9">
    <location>
        <begin position="241"/>
        <end position="254"/>
    </location>
</feature>
<dbReference type="EnsemblMetazoa" id="MDOA012465-RB">
    <property type="protein sequence ID" value="MDOA012465-PB"/>
    <property type="gene ID" value="MDOA012465"/>
</dbReference>
<accession>A0A1I8N7T2</accession>
<organism evidence="11">
    <name type="scientific">Musca domestica</name>
    <name type="common">House fly</name>
    <dbReference type="NCBI Taxonomy" id="7370"/>
    <lineage>
        <taxon>Eukaryota</taxon>
        <taxon>Metazoa</taxon>
        <taxon>Ecdysozoa</taxon>
        <taxon>Arthropoda</taxon>
        <taxon>Hexapoda</taxon>
        <taxon>Insecta</taxon>
        <taxon>Pterygota</taxon>
        <taxon>Neoptera</taxon>
        <taxon>Endopterygota</taxon>
        <taxon>Diptera</taxon>
        <taxon>Brachycera</taxon>
        <taxon>Muscomorpha</taxon>
        <taxon>Muscoidea</taxon>
        <taxon>Muscidae</taxon>
        <taxon>Musca</taxon>
    </lineage>
</organism>
<evidence type="ECO:0000256" key="3">
    <source>
        <dbReference type="ARBA" id="ARBA00022692"/>
    </source>
</evidence>
<feature type="transmembrane region" description="Helical" evidence="10">
    <location>
        <begin position="209"/>
        <end position="231"/>
    </location>
</feature>
<feature type="transmembrane region" description="Helical" evidence="10">
    <location>
        <begin position="45"/>
        <end position="63"/>
    </location>
</feature>
<feature type="transmembrane region" description="Helical" evidence="10">
    <location>
        <begin position="147"/>
        <end position="165"/>
    </location>
</feature>
<feature type="transmembrane region" description="Helical" evidence="10">
    <location>
        <begin position="177"/>
        <end position="197"/>
    </location>
</feature>
<comment type="similarity">
    <text evidence="2">Belongs to the TMEM86 family.</text>
</comment>
<reference evidence="11" key="1">
    <citation type="submission" date="2020-05" db="UniProtKB">
        <authorList>
            <consortium name="EnsemblMetazoa"/>
        </authorList>
    </citation>
    <scope>IDENTIFICATION</scope>
    <source>
        <strain evidence="11">Aabys</strain>
    </source>
</reference>
<feature type="transmembrane region" description="Helical" evidence="10">
    <location>
        <begin position="101"/>
        <end position="118"/>
    </location>
</feature>
<keyword evidence="3 10" id="KW-0812">Transmembrane</keyword>
<evidence type="ECO:0000256" key="6">
    <source>
        <dbReference type="ARBA" id="ARBA00035673"/>
    </source>
</evidence>
<evidence type="ECO:0000256" key="1">
    <source>
        <dbReference type="ARBA" id="ARBA00004141"/>
    </source>
</evidence>
<gene>
    <name evidence="11" type="primary">101896415</name>
</gene>
<dbReference type="GO" id="GO:0047408">
    <property type="term" value="F:alkenylglycerophosphocholine hydrolase activity"/>
    <property type="evidence" value="ECO:0007669"/>
    <property type="project" value="UniProtKB-EC"/>
</dbReference>
<dbReference type="EC" id="3.3.2.2" evidence="6"/>
<dbReference type="RefSeq" id="XP_011294235.2">
    <property type="nucleotide sequence ID" value="XM_011295933.3"/>
</dbReference>
<dbReference type="KEGG" id="mde:101896415"/>
<dbReference type="Pfam" id="PF07947">
    <property type="entry name" value="YhhN"/>
    <property type="match status" value="1"/>
</dbReference>
<evidence type="ECO:0000256" key="10">
    <source>
        <dbReference type="SAM" id="Phobius"/>
    </source>
</evidence>
<evidence type="ECO:0000256" key="4">
    <source>
        <dbReference type="ARBA" id="ARBA00022989"/>
    </source>
</evidence>
<evidence type="ECO:0000256" key="7">
    <source>
        <dbReference type="ARBA" id="ARBA00049458"/>
    </source>
</evidence>
<name>A0A1I8N7T2_MUSDO</name>
<dbReference type="VEuPathDB" id="VectorBase:MDOA012465"/>
<protein>
    <recommendedName>
        <fullName evidence="6">lysoplasmalogenase</fullName>
        <ecNumber evidence="6">3.3.2.2</ecNumber>
    </recommendedName>
</protein>
<evidence type="ECO:0000256" key="9">
    <source>
        <dbReference type="SAM" id="MobiDB-lite"/>
    </source>
</evidence>
<dbReference type="PANTHER" id="PTHR31885:SF6">
    <property type="entry name" value="GH04784P"/>
    <property type="match status" value="1"/>
</dbReference>
<dbReference type="PANTHER" id="PTHR31885">
    <property type="entry name" value="GH04784P"/>
    <property type="match status" value="1"/>
</dbReference>
<evidence type="ECO:0000256" key="2">
    <source>
        <dbReference type="ARBA" id="ARBA00007375"/>
    </source>
</evidence>
<evidence type="ECO:0000256" key="8">
    <source>
        <dbReference type="ARBA" id="ARBA00049560"/>
    </source>
</evidence>
<feature type="transmembrane region" description="Helical" evidence="10">
    <location>
        <begin position="75"/>
        <end position="95"/>
    </location>
</feature>
<keyword evidence="4 10" id="KW-1133">Transmembrane helix</keyword>
<feature type="transmembrane region" description="Helical" evidence="10">
    <location>
        <begin position="125"/>
        <end position="141"/>
    </location>
</feature>